<protein>
    <recommendedName>
        <fullName evidence="9">Phosphopantetheine adenylyltransferase</fullName>
        <ecNumber evidence="9">2.7.7.3</ecNumber>
    </recommendedName>
    <alternativeName>
        <fullName evidence="9">Dephospho-CoA pyrophosphorylase</fullName>
    </alternativeName>
    <alternativeName>
        <fullName evidence="9">Pantetheine-phosphate adenylyltransferase</fullName>
        <shortName evidence="9">PPAT</shortName>
    </alternativeName>
</protein>
<feature type="site" description="Transition state stabilizer" evidence="9">
    <location>
        <position position="17"/>
    </location>
</feature>
<dbReference type="CDD" id="cd02163">
    <property type="entry name" value="PPAT"/>
    <property type="match status" value="1"/>
</dbReference>
<dbReference type="InterPro" id="IPR014729">
    <property type="entry name" value="Rossmann-like_a/b/a_fold"/>
</dbReference>
<dbReference type="Pfam" id="PF01467">
    <property type="entry name" value="CTP_transf_like"/>
    <property type="match status" value="1"/>
</dbReference>
<gene>
    <name evidence="9" type="primary">coaD</name>
    <name evidence="11" type="ORF">SAMN06296020_10384</name>
</gene>
<comment type="caution">
    <text evidence="11">The sequence shown here is derived from an EMBL/GenBank/DDBJ whole genome shotgun (WGS) entry which is preliminary data.</text>
</comment>
<feature type="binding site" evidence="9">
    <location>
        <position position="17"/>
    </location>
    <ligand>
        <name>ATP</name>
        <dbReference type="ChEBI" id="CHEBI:30616"/>
    </ligand>
</feature>
<keyword evidence="2 9" id="KW-0808">Transferase</keyword>
<dbReference type="GO" id="GO:0005737">
    <property type="term" value="C:cytoplasm"/>
    <property type="evidence" value="ECO:0007669"/>
    <property type="project" value="UniProtKB-SubCell"/>
</dbReference>
<name>A0AA46AI68_9CLOT</name>
<dbReference type="Proteomes" id="UP001158066">
    <property type="component" value="Unassembled WGS sequence"/>
</dbReference>
<dbReference type="EC" id="2.7.7.3" evidence="9"/>
<dbReference type="EMBL" id="FXUF01000003">
    <property type="protein sequence ID" value="SMP47001.1"/>
    <property type="molecule type" value="Genomic_DNA"/>
</dbReference>
<evidence type="ECO:0000256" key="3">
    <source>
        <dbReference type="ARBA" id="ARBA00022695"/>
    </source>
</evidence>
<dbReference type="PANTHER" id="PTHR21342">
    <property type="entry name" value="PHOSPHOPANTETHEINE ADENYLYLTRANSFERASE"/>
    <property type="match status" value="1"/>
</dbReference>
<evidence type="ECO:0000313" key="12">
    <source>
        <dbReference type="Proteomes" id="UP001158066"/>
    </source>
</evidence>
<keyword evidence="6 9" id="KW-0460">Magnesium</keyword>
<feature type="binding site" evidence="9">
    <location>
        <position position="73"/>
    </location>
    <ligand>
        <name>substrate</name>
    </ligand>
</feature>
<dbReference type="InterPro" id="IPR001980">
    <property type="entry name" value="PPAT"/>
</dbReference>
<feature type="binding site" evidence="9">
    <location>
        <position position="98"/>
    </location>
    <ligand>
        <name>ATP</name>
        <dbReference type="ChEBI" id="CHEBI:30616"/>
    </ligand>
</feature>
<dbReference type="AlphaFoldDB" id="A0AA46AI68"/>
<comment type="subcellular location">
    <subcellularLocation>
        <location evidence="9">Cytoplasm</location>
    </subcellularLocation>
</comment>
<organism evidence="11 12">
    <name type="scientific">Anoxynatronum buryatiense</name>
    <dbReference type="NCBI Taxonomy" id="489973"/>
    <lineage>
        <taxon>Bacteria</taxon>
        <taxon>Bacillati</taxon>
        <taxon>Bacillota</taxon>
        <taxon>Clostridia</taxon>
        <taxon>Eubacteriales</taxon>
        <taxon>Clostridiaceae</taxon>
        <taxon>Anoxynatronum</taxon>
    </lineage>
</organism>
<keyword evidence="12" id="KW-1185">Reference proteome</keyword>
<dbReference type="NCBIfam" id="TIGR00125">
    <property type="entry name" value="cyt_tran_rel"/>
    <property type="match status" value="1"/>
</dbReference>
<feature type="binding site" evidence="9">
    <location>
        <position position="41"/>
    </location>
    <ligand>
        <name>substrate</name>
    </ligand>
</feature>
<comment type="catalytic activity">
    <reaction evidence="8 9">
        <text>(R)-4'-phosphopantetheine + ATP + H(+) = 3'-dephospho-CoA + diphosphate</text>
        <dbReference type="Rhea" id="RHEA:19801"/>
        <dbReference type="ChEBI" id="CHEBI:15378"/>
        <dbReference type="ChEBI" id="CHEBI:30616"/>
        <dbReference type="ChEBI" id="CHEBI:33019"/>
        <dbReference type="ChEBI" id="CHEBI:57328"/>
        <dbReference type="ChEBI" id="CHEBI:61723"/>
        <dbReference type="EC" id="2.7.7.3"/>
    </reaction>
</comment>
<evidence type="ECO:0000259" key="10">
    <source>
        <dbReference type="Pfam" id="PF01467"/>
    </source>
</evidence>
<evidence type="ECO:0000313" key="11">
    <source>
        <dbReference type="EMBL" id="SMP47001.1"/>
    </source>
</evidence>
<dbReference type="Gene3D" id="3.40.50.620">
    <property type="entry name" value="HUPs"/>
    <property type="match status" value="1"/>
</dbReference>
<feature type="binding site" evidence="9">
    <location>
        <begin position="123"/>
        <end position="129"/>
    </location>
    <ligand>
        <name>ATP</name>
        <dbReference type="ChEBI" id="CHEBI:30616"/>
    </ligand>
</feature>
<dbReference type="RefSeq" id="WP_283408362.1">
    <property type="nucleotide sequence ID" value="NZ_FXUF01000003.1"/>
</dbReference>
<evidence type="ECO:0000256" key="7">
    <source>
        <dbReference type="ARBA" id="ARBA00022993"/>
    </source>
</evidence>
<accession>A0AA46AI68</accession>
<sequence length="167" mass="18818">MIRALYPGSFDPITNGHLDIIERASRLCDEVFVTVLPNTSKSPLFTLEERVAMIEEVVAPFHNVSVKMHAGLLVDFADEQNAQVIIKGLRAVSDFEYEFQMALMNRKLNQKVETMFLMTQSQNSFLSSSLVKEVAKLNGCIKGLVPETVEKVIRHKFRSGLTDDREG</sequence>
<dbReference type="GO" id="GO:0004595">
    <property type="term" value="F:pantetheine-phosphate adenylyltransferase activity"/>
    <property type="evidence" value="ECO:0007669"/>
    <property type="project" value="UniProtKB-UniRule"/>
</dbReference>
<comment type="cofactor">
    <cofactor evidence="9">
        <name>Mg(2+)</name>
        <dbReference type="ChEBI" id="CHEBI:18420"/>
    </cofactor>
</comment>
<evidence type="ECO:0000256" key="5">
    <source>
        <dbReference type="ARBA" id="ARBA00022840"/>
    </source>
</evidence>
<keyword evidence="5 9" id="KW-0067">ATP-binding</keyword>
<dbReference type="InterPro" id="IPR004821">
    <property type="entry name" value="Cyt_trans-like"/>
</dbReference>
<dbReference type="GO" id="GO:0015937">
    <property type="term" value="P:coenzyme A biosynthetic process"/>
    <property type="evidence" value="ECO:0007669"/>
    <property type="project" value="UniProtKB-UniRule"/>
</dbReference>
<comment type="similarity">
    <text evidence="9">Belongs to the bacterial CoaD family.</text>
</comment>
<dbReference type="PANTHER" id="PTHR21342:SF1">
    <property type="entry name" value="PHOSPHOPANTETHEINE ADENYLYLTRANSFERASE"/>
    <property type="match status" value="1"/>
</dbReference>
<comment type="subunit">
    <text evidence="9">Homohexamer.</text>
</comment>
<reference evidence="11" key="1">
    <citation type="submission" date="2017-05" db="EMBL/GenBank/DDBJ databases">
        <authorList>
            <person name="Varghese N."/>
            <person name="Submissions S."/>
        </authorList>
    </citation>
    <scope>NUCLEOTIDE SEQUENCE</scope>
    <source>
        <strain evidence="11">Su22</strain>
    </source>
</reference>
<evidence type="ECO:0000256" key="9">
    <source>
        <dbReference type="HAMAP-Rule" id="MF_00151"/>
    </source>
</evidence>
<proteinExistence type="inferred from homology"/>
<evidence type="ECO:0000256" key="1">
    <source>
        <dbReference type="ARBA" id="ARBA00022490"/>
    </source>
</evidence>
<comment type="pathway">
    <text evidence="9">Cofactor biosynthesis; coenzyme A biosynthesis; CoA from (R)-pantothenate: step 4/5.</text>
</comment>
<feature type="binding site" evidence="9">
    <location>
        <position position="87"/>
    </location>
    <ligand>
        <name>substrate</name>
    </ligand>
</feature>
<dbReference type="SUPFAM" id="SSF52374">
    <property type="entry name" value="Nucleotidylyl transferase"/>
    <property type="match status" value="1"/>
</dbReference>
<evidence type="ECO:0000256" key="6">
    <source>
        <dbReference type="ARBA" id="ARBA00022842"/>
    </source>
</evidence>
<feature type="binding site" evidence="9">
    <location>
        <position position="9"/>
    </location>
    <ligand>
        <name>substrate</name>
    </ligand>
</feature>
<feature type="binding site" evidence="9">
    <location>
        <begin position="88"/>
        <end position="90"/>
    </location>
    <ligand>
        <name>ATP</name>
        <dbReference type="ChEBI" id="CHEBI:30616"/>
    </ligand>
</feature>
<keyword evidence="4 9" id="KW-0547">Nucleotide-binding</keyword>
<dbReference type="GO" id="GO:0005524">
    <property type="term" value="F:ATP binding"/>
    <property type="evidence" value="ECO:0007669"/>
    <property type="project" value="UniProtKB-KW"/>
</dbReference>
<evidence type="ECO:0000256" key="2">
    <source>
        <dbReference type="ARBA" id="ARBA00022679"/>
    </source>
</evidence>
<dbReference type="NCBIfam" id="TIGR01510">
    <property type="entry name" value="coaD_prev_kdtB"/>
    <property type="match status" value="1"/>
</dbReference>
<comment type="function">
    <text evidence="9">Reversibly transfers an adenylyl group from ATP to 4'-phosphopantetheine, yielding dephospho-CoA (dPCoA) and pyrophosphate.</text>
</comment>
<feature type="domain" description="Cytidyltransferase-like" evidence="10">
    <location>
        <begin position="5"/>
        <end position="133"/>
    </location>
</feature>
<evidence type="ECO:0000256" key="4">
    <source>
        <dbReference type="ARBA" id="ARBA00022741"/>
    </source>
</evidence>
<evidence type="ECO:0000256" key="8">
    <source>
        <dbReference type="ARBA" id="ARBA00029346"/>
    </source>
</evidence>
<dbReference type="PRINTS" id="PR01020">
    <property type="entry name" value="LPSBIOSNTHSS"/>
</dbReference>
<keyword evidence="3 9" id="KW-0548">Nucleotidyltransferase</keyword>
<feature type="binding site" evidence="9">
    <location>
        <begin position="9"/>
        <end position="10"/>
    </location>
    <ligand>
        <name>ATP</name>
        <dbReference type="ChEBI" id="CHEBI:30616"/>
    </ligand>
</feature>
<keyword evidence="1 9" id="KW-0963">Cytoplasm</keyword>
<keyword evidence="7 9" id="KW-0173">Coenzyme A biosynthesis</keyword>
<dbReference type="HAMAP" id="MF_00151">
    <property type="entry name" value="PPAT_bact"/>
    <property type="match status" value="1"/>
</dbReference>